<name>A0ABR7F7U0_9FIRM</name>
<evidence type="ECO:0000256" key="1">
    <source>
        <dbReference type="SAM" id="SignalP"/>
    </source>
</evidence>
<feature type="signal peptide" evidence="1">
    <location>
        <begin position="1"/>
        <end position="29"/>
    </location>
</feature>
<accession>A0ABR7F7U0</accession>
<keyword evidence="1" id="KW-0732">Signal</keyword>
<keyword evidence="3" id="KW-1185">Reference proteome</keyword>
<comment type="caution">
    <text evidence="2">The sequence shown here is derived from an EMBL/GenBank/DDBJ whole genome shotgun (WGS) entry which is preliminary data.</text>
</comment>
<evidence type="ECO:0000313" key="3">
    <source>
        <dbReference type="Proteomes" id="UP000597877"/>
    </source>
</evidence>
<sequence>MNKWARKFVAGILAAAMILSVYTPGYVKGAEEENLGTVTFDIERMTIGQGFYMEPVKVEIKAGDNVKTIFKRALKGMGGTYTATGVKTFYLKTINNADAGTVNIPKEISAMPDYSYTYVGSDGEEHSVSYKAPTSSVNIGNQLENNALGEYSYGEMAGWMFTINNEPASESVNYIPVKDGDVIRLQFSVYGYGADLGYDTESYTGIPKLQMANRDALLKEVAETNEKKDYWMAYPNVKSAYDKAFQVAKEYNPTQKNVDNALAALQGAKKKPTYPTVKTASIKTVKNVRKYKAKIYVNQASGATGYQYKYSVSKSFKKSVVKTTSKTYITTKKLKKKQVCYVKVRGYRVVNGVRIYGKWSKVKTVRIKK</sequence>
<protein>
    <submittedName>
        <fullName evidence="2">DUF4430 domain-containing protein</fullName>
    </submittedName>
</protein>
<feature type="chain" id="PRO_5045675132" evidence="1">
    <location>
        <begin position="30"/>
        <end position="369"/>
    </location>
</feature>
<proteinExistence type="predicted"/>
<dbReference type="Proteomes" id="UP000597877">
    <property type="component" value="Unassembled WGS sequence"/>
</dbReference>
<dbReference type="RefSeq" id="WP_021952416.1">
    <property type="nucleotide sequence ID" value="NZ_JACOOZ010000011.1"/>
</dbReference>
<dbReference type="EMBL" id="JACOOZ010000011">
    <property type="protein sequence ID" value="MBC5668920.1"/>
    <property type="molecule type" value="Genomic_DNA"/>
</dbReference>
<reference evidence="2 3" key="1">
    <citation type="submission" date="2020-08" db="EMBL/GenBank/DDBJ databases">
        <title>Genome public.</title>
        <authorList>
            <person name="Liu C."/>
            <person name="Sun Q."/>
        </authorList>
    </citation>
    <scope>NUCLEOTIDE SEQUENCE [LARGE SCALE GENOMIC DNA]</scope>
    <source>
        <strain evidence="2 3">BX4</strain>
    </source>
</reference>
<organism evidence="2 3">
    <name type="scientific">Eubacterium segne</name>
    <dbReference type="NCBI Taxonomy" id="2763045"/>
    <lineage>
        <taxon>Bacteria</taxon>
        <taxon>Bacillati</taxon>
        <taxon>Bacillota</taxon>
        <taxon>Clostridia</taxon>
        <taxon>Eubacteriales</taxon>
        <taxon>Eubacteriaceae</taxon>
        <taxon>Eubacterium</taxon>
    </lineage>
</organism>
<gene>
    <name evidence="2" type="ORF">H8S00_13170</name>
</gene>
<evidence type="ECO:0000313" key="2">
    <source>
        <dbReference type="EMBL" id="MBC5668920.1"/>
    </source>
</evidence>